<gene>
    <name evidence="4" type="ORF">C41B8_01440</name>
</gene>
<comment type="caution">
    <text evidence="4">The sequence shown here is derived from an EMBL/GenBank/DDBJ whole genome shotgun (WGS) entry which is preliminary data.</text>
</comment>
<dbReference type="STRING" id="1304275.C41B8_01440"/>
<name>A0A084IRN7_SALHC</name>
<feature type="domain" description="Response regulatory" evidence="3">
    <location>
        <begin position="9"/>
        <end position="123"/>
    </location>
</feature>
<keyword evidence="5" id="KW-1185">Reference proteome</keyword>
<evidence type="ECO:0000313" key="5">
    <source>
        <dbReference type="Proteomes" id="UP000028302"/>
    </source>
</evidence>
<dbReference type="OrthoDB" id="9782655at2"/>
<accession>A0A084IRN7</accession>
<dbReference type="SUPFAM" id="SSF52172">
    <property type="entry name" value="CheY-like"/>
    <property type="match status" value="1"/>
</dbReference>
<keyword evidence="1 2" id="KW-0597">Phosphoprotein</keyword>
<evidence type="ECO:0000256" key="2">
    <source>
        <dbReference type="PROSITE-ProRule" id="PRU00169"/>
    </source>
</evidence>
<evidence type="ECO:0000259" key="3">
    <source>
        <dbReference type="PROSITE" id="PS50110"/>
    </source>
</evidence>
<dbReference type="eggNOG" id="COG4566">
    <property type="taxonomic scope" value="Bacteria"/>
</dbReference>
<proteinExistence type="predicted"/>
<dbReference type="RefSeq" id="WP_051882656.1">
    <property type="nucleotide sequence ID" value="NZ_APNK01000001.1"/>
</dbReference>
<protein>
    <submittedName>
        <fullName evidence="4">Response regulator FixJ</fullName>
    </submittedName>
</protein>
<dbReference type="AlphaFoldDB" id="A0A084IRN7"/>
<dbReference type="Pfam" id="PF00072">
    <property type="entry name" value="Response_reg"/>
    <property type="match status" value="1"/>
</dbReference>
<dbReference type="GO" id="GO:0000160">
    <property type="term" value="P:phosphorelay signal transduction system"/>
    <property type="evidence" value="ECO:0007669"/>
    <property type="project" value="InterPro"/>
</dbReference>
<dbReference type="InterPro" id="IPR011006">
    <property type="entry name" value="CheY-like_superfamily"/>
</dbReference>
<dbReference type="PROSITE" id="PS50110">
    <property type="entry name" value="RESPONSE_REGULATORY"/>
    <property type="match status" value="1"/>
</dbReference>
<dbReference type="EMBL" id="APNK01000001">
    <property type="protein sequence ID" value="KEZ79371.1"/>
    <property type="molecule type" value="Genomic_DNA"/>
</dbReference>
<dbReference type="Gene3D" id="3.40.50.2300">
    <property type="match status" value="1"/>
</dbReference>
<sequence length="127" mass="14148">MPDTVRQYRIAVIDDDAGFAMSMAALLGSDGFDVRLFDSAESFIAADETPRFRCLLVDWLLPGMSGATLCERVAALDRPPALILMSGTQFVDDRLPRQLAPDVEFVQKPFDPEWLLDELATICNRPQ</sequence>
<organism evidence="4 5">
    <name type="scientific">Salinisphaera hydrothermalis (strain C41B8)</name>
    <dbReference type="NCBI Taxonomy" id="1304275"/>
    <lineage>
        <taxon>Bacteria</taxon>
        <taxon>Pseudomonadati</taxon>
        <taxon>Pseudomonadota</taxon>
        <taxon>Gammaproteobacteria</taxon>
        <taxon>Salinisphaerales</taxon>
        <taxon>Salinisphaeraceae</taxon>
        <taxon>Salinisphaera</taxon>
    </lineage>
</organism>
<dbReference type="PATRIC" id="fig|1304275.5.peg.292"/>
<dbReference type="InterPro" id="IPR001789">
    <property type="entry name" value="Sig_transdc_resp-reg_receiver"/>
</dbReference>
<dbReference type="Proteomes" id="UP000028302">
    <property type="component" value="Unassembled WGS sequence"/>
</dbReference>
<evidence type="ECO:0000256" key="1">
    <source>
        <dbReference type="ARBA" id="ARBA00022553"/>
    </source>
</evidence>
<dbReference type="SMART" id="SM00448">
    <property type="entry name" value="REC"/>
    <property type="match status" value="1"/>
</dbReference>
<reference evidence="4 5" key="1">
    <citation type="submission" date="2013-03" db="EMBL/GenBank/DDBJ databases">
        <title>Salinisphaera hydrothermalis C41B8 Genome Sequencing.</title>
        <authorList>
            <person name="Li C."/>
            <person name="Lai Q."/>
            <person name="Shao Z."/>
        </authorList>
    </citation>
    <scope>NUCLEOTIDE SEQUENCE [LARGE SCALE GENOMIC DNA]</scope>
    <source>
        <strain evidence="4 5">C41B8</strain>
    </source>
</reference>
<feature type="modified residue" description="4-aspartylphosphate" evidence="2">
    <location>
        <position position="58"/>
    </location>
</feature>
<dbReference type="PANTHER" id="PTHR44591">
    <property type="entry name" value="STRESS RESPONSE REGULATOR PROTEIN 1"/>
    <property type="match status" value="1"/>
</dbReference>
<dbReference type="InterPro" id="IPR050595">
    <property type="entry name" value="Bact_response_regulator"/>
</dbReference>
<evidence type="ECO:0000313" key="4">
    <source>
        <dbReference type="EMBL" id="KEZ79371.1"/>
    </source>
</evidence>
<dbReference type="PANTHER" id="PTHR44591:SF3">
    <property type="entry name" value="RESPONSE REGULATORY DOMAIN-CONTAINING PROTEIN"/>
    <property type="match status" value="1"/>
</dbReference>